<feature type="binding site" evidence="8">
    <location>
        <position position="228"/>
    </location>
    <ligand>
        <name>Mn(2+)</name>
        <dbReference type="ChEBI" id="CHEBI:29035"/>
    </ligand>
</feature>
<evidence type="ECO:0000256" key="1">
    <source>
        <dbReference type="ARBA" id="ARBA00022722"/>
    </source>
</evidence>
<evidence type="ECO:0000256" key="5">
    <source>
        <dbReference type="ARBA" id="ARBA00022842"/>
    </source>
</evidence>
<dbReference type="PANTHER" id="PTHR34353:SF2">
    <property type="entry name" value="CRISPR-ASSOCIATED ENDONUCLEASE CAS1 1"/>
    <property type="match status" value="1"/>
</dbReference>
<evidence type="ECO:0000313" key="9">
    <source>
        <dbReference type="EMBL" id="QXM23541.1"/>
    </source>
</evidence>
<dbReference type="Proteomes" id="UP000694001">
    <property type="component" value="Chromosome"/>
</dbReference>
<dbReference type="CDD" id="cd09634">
    <property type="entry name" value="Cas1_I-II-III"/>
    <property type="match status" value="1"/>
</dbReference>
<dbReference type="EMBL" id="CP076448">
    <property type="protein sequence ID" value="QXM23541.1"/>
    <property type="molecule type" value="Genomic_DNA"/>
</dbReference>
<keyword evidence="8" id="KW-0464">Manganese</keyword>
<dbReference type="GO" id="GO:0051607">
    <property type="term" value="P:defense response to virus"/>
    <property type="evidence" value="ECO:0007669"/>
    <property type="project" value="UniProtKB-UniRule"/>
</dbReference>
<evidence type="ECO:0000256" key="4">
    <source>
        <dbReference type="ARBA" id="ARBA00022801"/>
    </source>
</evidence>
<gene>
    <name evidence="8 9" type="primary">cas1</name>
    <name evidence="9" type="ORF">KO353_09385</name>
</gene>
<sequence>MTTLFIDRRDAAIEAEGGTLVIRSGEEGPWRTPLALLERVVLRGPAQITTGAIGAIAAAGCGLFVLSGRRSEPAGMLVGRPHNDAAIRLGQYRLATEPESRRRIAALIVRHKLVGQARVLRGALAQRPDRRLALRRGIEAIAELLERLRSDEGRSENRLSGLEGAAAAAYFEAYTSLFPPSLGFVGRNRRPPRDPVNAVLSLAYTLGHFEAVREAHLAGLDPGVGFLHALAPGRDSLACDLVEPLRPLIDRWVWRLFADEVLRGAHFSRDGEACLLGKAGRLAFYAAWEEAFLVPRRLLRRGLRPLVRAARAAAQALPDGVFDAAGPAS</sequence>
<dbReference type="AlphaFoldDB" id="A0A975U1P6"/>
<comment type="function">
    <text evidence="8">CRISPR (clustered regularly interspaced short palindromic repeat), is an adaptive immune system that provides protection against mobile genetic elements (viruses, transposable elements and conjugative plasmids). CRISPR clusters contain spacers, sequences complementary to antecedent mobile elements, and target invading nucleic acids. CRISPR clusters are transcribed and processed into CRISPR RNA (crRNA). Acts as a dsDNA endonuclease. Involved in the integration of spacer DNA into the CRISPR cassette.</text>
</comment>
<evidence type="ECO:0000256" key="2">
    <source>
        <dbReference type="ARBA" id="ARBA00022723"/>
    </source>
</evidence>
<dbReference type="InterPro" id="IPR050646">
    <property type="entry name" value="Cas1"/>
</dbReference>
<dbReference type="NCBIfam" id="TIGR00287">
    <property type="entry name" value="cas1"/>
    <property type="match status" value="1"/>
</dbReference>
<proteinExistence type="inferred from homology"/>
<evidence type="ECO:0000256" key="7">
    <source>
        <dbReference type="ARBA" id="ARBA00038592"/>
    </source>
</evidence>
<comment type="subunit">
    <text evidence="7 8">Homodimer, forms a heterotetramer with a Cas2 homodimer.</text>
</comment>
<dbReference type="RefSeq" id="WP_218284404.1">
    <property type="nucleotide sequence ID" value="NZ_CP076448.1"/>
</dbReference>
<dbReference type="EC" id="3.1.-.-" evidence="8"/>
<dbReference type="Pfam" id="PF01867">
    <property type="entry name" value="Cas_Cas1"/>
    <property type="match status" value="1"/>
</dbReference>
<keyword evidence="5 8" id="KW-0460">Magnesium</keyword>
<comment type="cofactor">
    <cofactor evidence="8">
        <name>Mg(2+)</name>
        <dbReference type="ChEBI" id="CHEBI:18420"/>
    </cofactor>
    <cofactor evidence="8">
        <name>Mn(2+)</name>
        <dbReference type="ChEBI" id="CHEBI:29035"/>
    </cofactor>
</comment>
<evidence type="ECO:0000256" key="6">
    <source>
        <dbReference type="ARBA" id="ARBA00023118"/>
    </source>
</evidence>
<feature type="binding site" evidence="8">
    <location>
        <position position="163"/>
    </location>
    <ligand>
        <name>Mn(2+)</name>
        <dbReference type="ChEBI" id="CHEBI:29035"/>
    </ligand>
</feature>
<feature type="binding site" evidence="8">
    <location>
        <position position="243"/>
    </location>
    <ligand>
        <name>Mn(2+)</name>
        <dbReference type="ChEBI" id="CHEBI:29035"/>
    </ligand>
</feature>
<organism evidence="9 10">
    <name type="scientific">Elioraea tepida</name>
    <dbReference type="NCBI Taxonomy" id="2843330"/>
    <lineage>
        <taxon>Bacteria</taxon>
        <taxon>Pseudomonadati</taxon>
        <taxon>Pseudomonadota</taxon>
        <taxon>Alphaproteobacteria</taxon>
        <taxon>Acetobacterales</taxon>
        <taxon>Elioraeaceae</taxon>
        <taxon>Elioraea</taxon>
    </lineage>
</organism>
<comment type="similarity">
    <text evidence="8">Belongs to the CRISPR-associated endonuclease Cas1 family.</text>
</comment>
<dbReference type="KEGG" id="elio:KO353_09385"/>
<evidence type="ECO:0000313" key="10">
    <source>
        <dbReference type="Proteomes" id="UP000694001"/>
    </source>
</evidence>
<dbReference type="HAMAP" id="MF_01470">
    <property type="entry name" value="Cas1"/>
    <property type="match status" value="1"/>
</dbReference>
<reference evidence="9" key="1">
    <citation type="submission" date="2021-06" db="EMBL/GenBank/DDBJ databases">
        <title>Elioraea tepida, sp. nov., a moderately thermophilic aerobic anoxygenic phototrophic bacterium isolated from an alkaline siliceous hot spring mat community in Yellowstone National Park, WY, USA.</title>
        <authorList>
            <person name="Saini M.K."/>
            <person name="Yoshida S."/>
            <person name="Sebastian A."/>
            <person name="Hirose S."/>
            <person name="Hara E."/>
            <person name="Tamaki H."/>
            <person name="Soulier N.T."/>
            <person name="Albert I."/>
            <person name="Hanada S."/>
            <person name="Bryant D.A."/>
            <person name="Tank M."/>
        </authorList>
    </citation>
    <scope>NUCLEOTIDE SEQUENCE</scope>
    <source>
        <strain evidence="9">MS-P2</strain>
    </source>
</reference>
<evidence type="ECO:0000256" key="8">
    <source>
        <dbReference type="HAMAP-Rule" id="MF_01470"/>
    </source>
</evidence>
<dbReference type="GO" id="GO:0043571">
    <property type="term" value="P:maintenance of CRISPR repeat elements"/>
    <property type="evidence" value="ECO:0007669"/>
    <property type="project" value="UniProtKB-UniRule"/>
</dbReference>
<evidence type="ECO:0000256" key="3">
    <source>
        <dbReference type="ARBA" id="ARBA00022759"/>
    </source>
</evidence>
<accession>A0A975U1P6</accession>
<dbReference type="PANTHER" id="PTHR34353">
    <property type="entry name" value="CRISPR-ASSOCIATED ENDONUCLEASE CAS1 1"/>
    <property type="match status" value="1"/>
</dbReference>
<keyword evidence="1 8" id="KW-0540">Nuclease</keyword>
<keyword evidence="4 8" id="KW-0378">Hydrolase</keyword>
<dbReference type="GO" id="GO:0046872">
    <property type="term" value="F:metal ion binding"/>
    <property type="evidence" value="ECO:0007669"/>
    <property type="project" value="UniProtKB-UniRule"/>
</dbReference>
<dbReference type="InterPro" id="IPR002729">
    <property type="entry name" value="CRISPR-assoc_Cas1"/>
</dbReference>
<dbReference type="GO" id="GO:0016787">
    <property type="term" value="F:hydrolase activity"/>
    <property type="evidence" value="ECO:0007669"/>
    <property type="project" value="UniProtKB-KW"/>
</dbReference>
<keyword evidence="8" id="KW-0238">DNA-binding</keyword>
<dbReference type="GO" id="GO:0003677">
    <property type="term" value="F:DNA binding"/>
    <property type="evidence" value="ECO:0007669"/>
    <property type="project" value="UniProtKB-KW"/>
</dbReference>
<dbReference type="GO" id="GO:0004519">
    <property type="term" value="F:endonuclease activity"/>
    <property type="evidence" value="ECO:0007669"/>
    <property type="project" value="UniProtKB-UniRule"/>
</dbReference>
<protein>
    <recommendedName>
        <fullName evidence="8">CRISPR-associated endonuclease Cas1</fullName>
        <ecNumber evidence="8">3.1.-.-</ecNumber>
    </recommendedName>
</protein>
<name>A0A975U1P6_9PROT</name>
<keyword evidence="6 8" id="KW-0051">Antiviral defense</keyword>
<keyword evidence="10" id="KW-1185">Reference proteome</keyword>
<keyword evidence="2 8" id="KW-0479">Metal-binding</keyword>
<keyword evidence="3 8" id="KW-0255">Endonuclease</keyword>